<gene>
    <name evidence="3" type="primary">noc_2</name>
    <name evidence="3" type="ORF">ASD8599_03991</name>
</gene>
<dbReference type="SUPFAM" id="SSF110849">
    <property type="entry name" value="ParB/Sulfiredoxin"/>
    <property type="match status" value="1"/>
</dbReference>
<dbReference type="PANTHER" id="PTHR33375:SF1">
    <property type="entry name" value="CHROMOSOME-PARTITIONING PROTEIN PARB-RELATED"/>
    <property type="match status" value="1"/>
</dbReference>
<protein>
    <submittedName>
        <fullName evidence="3">Nucleoid occlusion protein</fullName>
    </submittedName>
</protein>
<reference evidence="3 4" key="1">
    <citation type="submission" date="2018-03" db="EMBL/GenBank/DDBJ databases">
        <authorList>
            <person name="Keele B.F."/>
        </authorList>
    </citation>
    <scope>NUCLEOTIDE SEQUENCE [LARGE SCALE GENOMIC DNA]</scope>
    <source>
        <strain evidence="3 4">CECT 8599</strain>
    </source>
</reference>
<accession>A0A2R8BPN0</accession>
<evidence type="ECO:0000313" key="3">
    <source>
        <dbReference type="EMBL" id="SPH27525.1"/>
    </source>
</evidence>
<dbReference type="InterPro" id="IPR050336">
    <property type="entry name" value="Chromosome_partition/occlusion"/>
</dbReference>
<dbReference type="PANTHER" id="PTHR33375">
    <property type="entry name" value="CHROMOSOME-PARTITIONING PROTEIN PARB-RELATED"/>
    <property type="match status" value="1"/>
</dbReference>
<sequence length="363" mass="39912">MAKRRRLEAPSTADMDKIEEEFRRETPARPSAGAAPIAQVAADAAAAFDPIDPEARAALAKLQTAEEKGLLLLDLPLDVIDPDAMIRDRSMLDQAEMTELQISIAANGLRLPIEVFEVAGEGPQKYGLLSGYRRFRAVQNLRALRGAEDTTFSTIKAILRRPQADADRFAAMVEENEVRASLSHYERGRIAVIAAQQGAFANAEAAVEAMFPVASKAKRSKIRSFALIFEELGDLLVFAETIREKDGLRLAMALRQGGEARFREVLGTGQGTDPASEWALLEAVLDEMADLPKVTRKGGRPRINVPKPGWHGDDTLVLSNGIKLRKDSDSHGYLIRLSGKELSPDLIDSLMEEIRHLLERPKL</sequence>
<dbReference type="SMART" id="SM00470">
    <property type="entry name" value="ParB"/>
    <property type="match status" value="1"/>
</dbReference>
<organism evidence="3 4">
    <name type="scientific">Ascidiaceihabitans donghaensis</name>
    <dbReference type="NCBI Taxonomy" id="1510460"/>
    <lineage>
        <taxon>Bacteria</taxon>
        <taxon>Pseudomonadati</taxon>
        <taxon>Pseudomonadota</taxon>
        <taxon>Alphaproteobacteria</taxon>
        <taxon>Rhodobacterales</taxon>
        <taxon>Paracoccaceae</taxon>
        <taxon>Ascidiaceihabitans</taxon>
    </lineage>
</organism>
<dbReference type="OrthoDB" id="7812516at2"/>
<feature type="region of interest" description="Disordered" evidence="1">
    <location>
        <begin position="1"/>
        <end position="35"/>
    </location>
</feature>
<dbReference type="GO" id="GO:0007059">
    <property type="term" value="P:chromosome segregation"/>
    <property type="evidence" value="ECO:0007669"/>
    <property type="project" value="TreeGrafter"/>
</dbReference>
<evidence type="ECO:0000256" key="1">
    <source>
        <dbReference type="SAM" id="MobiDB-lite"/>
    </source>
</evidence>
<feature type="compositionally biased region" description="Basic and acidic residues" evidence="1">
    <location>
        <begin position="14"/>
        <end position="27"/>
    </location>
</feature>
<proteinExistence type="predicted"/>
<evidence type="ECO:0000313" key="4">
    <source>
        <dbReference type="Proteomes" id="UP000244880"/>
    </source>
</evidence>
<dbReference type="InterPro" id="IPR036086">
    <property type="entry name" value="ParB/Sulfiredoxin_sf"/>
</dbReference>
<keyword evidence="4" id="KW-1185">Reference proteome</keyword>
<dbReference type="AlphaFoldDB" id="A0A2R8BPN0"/>
<dbReference type="Pfam" id="PF02195">
    <property type="entry name" value="ParB_N"/>
    <property type="match status" value="1"/>
</dbReference>
<dbReference type="EMBL" id="OMOR01000003">
    <property type="protein sequence ID" value="SPH27525.1"/>
    <property type="molecule type" value="Genomic_DNA"/>
</dbReference>
<feature type="domain" description="ParB-like N-terminal" evidence="2">
    <location>
        <begin position="73"/>
        <end position="177"/>
    </location>
</feature>
<dbReference type="Gene3D" id="3.90.1530.30">
    <property type="match status" value="1"/>
</dbReference>
<name>A0A2R8BPN0_9RHOB</name>
<evidence type="ECO:0000259" key="2">
    <source>
        <dbReference type="SMART" id="SM00470"/>
    </source>
</evidence>
<dbReference type="Proteomes" id="UP000244880">
    <property type="component" value="Unassembled WGS sequence"/>
</dbReference>
<dbReference type="GO" id="GO:0005694">
    <property type="term" value="C:chromosome"/>
    <property type="evidence" value="ECO:0007669"/>
    <property type="project" value="TreeGrafter"/>
</dbReference>
<dbReference type="InterPro" id="IPR003115">
    <property type="entry name" value="ParB_N"/>
</dbReference>
<dbReference type="RefSeq" id="WP_108830466.1">
    <property type="nucleotide sequence ID" value="NZ_OMOR01000003.1"/>
</dbReference>